<keyword evidence="2 3" id="KW-0808">Transferase</keyword>
<dbReference type="PANTHER" id="PTHR43293:SF1">
    <property type="entry name" value="ACETATE COA-TRANSFERASE YDIF"/>
    <property type="match status" value="1"/>
</dbReference>
<dbReference type="RefSeq" id="WP_092571942.1">
    <property type="nucleotide sequence ID" value="NZ_CALUDV010000003.1"/>
</dbReference>
<evidence type="ECO:0000313" key="6">
    <source>
        <dbReference type="Proteomes" id="UP000198833"/>
    </source>
</evidence>
<dbReference type="SUPFAM" id="SSF100950">
    <property type="entry name" value="NagB/RpiA/CoA transferase-like"/>
    <property type="match status" value="2"/>
</dbReference>
<reference evidence="5 6" key="1">
    <citation type="submission" date="2016-10" db="EMBL/GenBank/DDBJ databases">
        <authorList>
            <person name="de Groot N.N."/>
        </authorList>
    </citation>
    <scope>NUCLEOTIDE SEQUENCE [LARGE SCALE GENOMIC DNA]</scope>
    <source>
        <strain evidence="5 6">DSM 15695</strain>
    </source>
</reference>
<dbReference type="Gene3D" id="3.40.1080.10">
    <property type="entry name" value="Glutaconate Coenzyme A-transferase"/>
    <property type="match status" value="2"/>
</dbReference>
<dbReference type="EMBL" id="FOEN01000007">
    <property type="protein sequence ID" value="SEQ23686.1"/>
    <property type="molecule type" value="Genomic_DNA"/>
</dbReference>
<protein>
    <submittedName>
        <fullName evidence="5">Propionate CoA-transferase</fullName>
    </submittedName>
</protein>
<dbReference type="STRING" id="89093.SAMN04488558_1075"/>
<dbReference type="InterPro" id="IPR004165">
    <property type="entry name" value="CoA_trans_fam_I"/>
</dbReference>
<comment type="similarity">
    <text evidence="1 3">Belongs to the 3-oxoacid CoA-transferase family.</text>
</comment>
<dbReference type="InterPro" id="IPR037171">
    <property type="entry name" value="NagB/RpiA_transferase-like"/>
</dbReference>
<dbReference type="GO" id="GO:0008410">
    <property type="term" value="F:CoA-transferase activity"/>
    <property type="evidence" value="ECO:0007669"/>
    <property type="project" value="InterPro"/>
</dbReference>
<dbReference type="OrthoDB" id="9805230at2"/>
<gene>
    <name evidence="5" type="ORF">SAMN04488558_1075</name>
</gene>
<sequence length="529" mass="58056">MAEKPVISRIEAAKLLKDGDTLATATFGLGGLPEDLLVGLKERYEEEQHPKEISIMWSCGIGNNQPGRGADHLLADGLVKRIIAGHVGSSPGMVQAIVDNKYETYLFPQGVFTQWYRAIAGKKPYLTQVGLQTFVDPRLDGAKSTPKTTEELIKVVNIDDRDWLQFPQMDIDVAFIRGTTADVNGNISVEHETCKLEQLELAMATHNSGGVVVAQVKYLAEGKSIDPKSILVPGGLVDYIVVADPEYHYQTMGTFYSPEISNQVRKSVKDAKPVKFSTRKIIARRAAMELKPQSIVNLGIGTPDMVAHVAQEEGVNDEYQVTLEMGIWGGTPTGGLDFGGSYNSDAQIPMANQFDFYDGGGLDLAVLGIGEIDQYGNNNVTKFGPKVPGPGGFINISQNTKDIVFVGTFTIGSKAHVEDGKLVITDQGKGPKFVKQVEQVSFSGKYAAENEQRVLYVTERAVFDLYQGQIRLIELAPGVDLQKDILDLMEFEPLIAEDLKEMNPDIFKEEWGGLKEIIQAKKLQEEEII</sequence>
<evidence type="ECO:0000256" key="3">
    <source>
        <dbReference type="PIRNR" id="PIRNR000858"/>
    </source>
</evidence>
<evidence type="ECO:0000313" key="5">
    <source>
        <dbReference type="EMBL" id="SEQ23686.1"/>
    </source>
</evidence>
<dbReference type="PIRSF" id="PIRSF000858">
    <property type="entry name" value="SCOT-t"/>
    <property type="match status" value="1"/>
</dbReference>
<dbReference type="SMART" id="SM00882">
    <property type="entry name" value="CoA_trans"/>
    <property type="match status" value="1"/>
</dbReference>
<dbReference type="AlphaFoldDB" id="A0A1H9ED49"/>
<dbReference type="PANTHER" id="PTHR43293">
    <property type="entry name" value="ACETATE COA-TRANSFERASE YDIF"/>
    <property type="match status" value="1"/>
</dbReference>
<accession>A0A1H9ED49</accession>
<dbReference type="GO" id="GO:0046952">
    <property type="term" value="P:ketone body catabolic process"/>
    <property type="evidence" value="ECO:0007669"/>
    <property type="project" value="InterPro"/>
</dbReference>
<organism evidence="5 6">
    <name type="scientific">Ignavigranum ruoffiae</name>
    <dbReference type="NCBI Taxonomy" id="89093"/>
    <lineage>
        <taxon>Bacteria</taxon>
        <taxon>Bacillati</taxon>
        <taxon>Bacillota</taxon>
        <taxon>Bacilli</taxon>
        <taxon>Lactobacillales</taxon>
        <taxon>Aerococcaceae</taxon>
        <taxon>Ignavigranum</taxon>
    </lineage>
</organism>
<keyword evidence="6" id="KW-1185">Reference proteome</keyword>
<evidence type="ECO:0000256" key="2">
    <source>
        <dbReference type="ARBA" id="ARBA00022679"/>
    </source>
</evidence>
<name>A0A1H9ED49_9LACT</name>
<dbReference type="InterPro" id="IPR014388">
    <property type="entry name" value="3-oxoacid_CoA-transferase"/>
</dbReference>
<dbReference type="Proteomes" id="UP000198833">
    <property type="component" value="Unassembled WGS sequence"/>
</dbReference>
<dbReference type="Pfam" id="PF01144">
    <property type="entry name" value="CoA_trans"/>
    <property type="match status" value="1"/>
</dbReference>
<evidence type="ECO:0000256" key="4">
    <source>
        <dbReference type="PIRSR" id="PIRSR000858-1"/>
    </source>
</evidence>
<proteinExistence type="inferred from homology"/>
<evidence type="ECO:0000256" key="1">
    <source>
        <dbReference type="ARBA" id="ARBA00007154"/>
    </source>
</evidence>
<feature type="active site" description="5-glutamyl coenzyme A thioester intermediate" evidence="4">
    <location>
        <position position="324"/>
    </location>
</feature>